<keyword evidence="1" id="KW-0812">Transmembrane</keyword>
<dbReference type="AlphaFoldDB" id="A0A6P1EGL4"/>
<feature type="transmembrane region" description="Helical" evidence="1">
    <location>
        <begin position="39"/>
        <end position="59"/>
    </location>
</feature>
<gene>
    <name evidence="2" type="ORF">GQR93_13520</name>
</gene>
<dbReference type="Proteomes" id="UP000465035">
    <property type="component" value="Chromosome"/>
</dbReference>
<evidence type="ECO:0000313" key="2">
    <source>
        <dbReference type="EMBL" id="QHB53134.1"/>
    </source>
</evidence>
<keyword evidence="1" id="KW-0472">Membrane</keyword>
<proteinExistence type="predicted"/>
<name>A0A6P1EGL4_LENHI</name>
<sequence length="67" mass="7541">MDKWRLNHKFYKTIDFWLGLFFVITDVKGIVPQGNVSFGFFLDLGGLIIGIVLILSALLKKVPGDSK</sequence>
<dbReference type="GeneID" id="69059394"/>
<accession>A0A6P1EGL4</accession>
<dbReference type="RefSeq" id="WP_003550592.1">
    <property type="nucleotide sequence ID" value="NZ_CABKOL010000106.1"/>
</dbReference>
<protein>
    <submittedName>
        <fullName evidence="2">Uncharacterized protein</fullName>
    </submittedName>
</protein>
<evidence type="ECO:0000313" key="3">
    <source>
        <dbReference type="Proteomes" id="UP000465035"/>
    </source>
</evidence>
<evidence type="ECO:0000256" key="1">
    <source>
        <dbReference type="SAM" id="Phobius"/>
    </source>
</evidence>
<organism evidence="2 3">
    <name type="scientific">Lentilactobacillus hilgardii</name>
    <name type="common">Lactobacillus hilgardii</name>
    <dbReference type="NCBI Taxonomy" id="1588"/>
    <lineage>
        <taxon>Bacteria</taxon>
        <taxon>Bacillati</taxon>
        <taxon>Bacillota</taxon>
        <taxon>Bacilli</taxon>
        <taxon>Lactobacillales</taxon>
        <taxon>Lactobacillaceae</taxon>
        <taxon>Lentilactobacillus</taxon>
    </lineage>
</organism>
<dbReference type="SMR" id="A0A6P1EGL4"/>
<reference evidence="2 3" key="1">
    <citation type="submission" date="2019-12" db="EMBL/GenBank/DDBJ databases">
        <title>Lactobacillus hilgardii FLUB.</title>
        <authorList>
            <person name="Gustaw K."/>
        </authorList>
    </citation>
    <scope>NUCLEOTIDE SEQUENCE [LARGE SCALE GENOMIC DNA]</scope>
    <source>
        <strain evidence="2 3">FLUB</strain>
    </source>
</reference>
<dbReference type="EMBL" id="CP047121">
    <property type="protein sequence ID" value="QHB53134.1"/>
    <property type="molecule type" value="Genomic_DNA"/>
</dbReference>
<keyword evidence="1" id="KW-1133">Transmembrane helix</keyword>